<sequence length="757" mass="84014">MLLLVVVVLSASSSTASHHQTTDWLVGAVPDSRARVVEACWDDDDDDDDDAKSSICGLDLTNSIVSRRFALSPAFGTVDWLLNATAQHGGLQSMFRAVQPEARLRIDGVDFFVGCLDQTSGFRAYWKRRNGTLEKRKKNCLSYVRHRVRKPRAPFRWVPGTRGSPKTAKWPPEGIALEVDFAAAAAAADDELLEATVFYELYDGAPIMSKWLEVRRAAKGTTLEAVDVELFDAMPRFGAYFPHGSFVPGVDSNGASSDVVTMPQPLLFAKTDQAHGAACTWTDNWNASNIVVEGCESCDHDRGGNEPLLNCTSSPGVELDDDDERGFESFRVMVVAIDSPELERFTLSRHRLVQLLAPHAMENPVFFHATDVSVGGFERVVDQMSEVGFEMLIESFGSGFNLESTNATYVNLVASQVAYANARGIEVGGYDLIVVTRGVSPEWTAVNADGTLSNDACFASGWADHLEERVHAFIDETNISMLETDGPYGGEVCASTNHSHHKGLKDSVYQQSRRQSQFFRKLRDRGLYLNQPDEYFFQGGSRTGMGYDEQQYSLPRWEDLTLSRMGLYDDLYKHLPTQGWMFVPIIVYHAGSDAAAFDNRSLAFEWALAQYLGAGTAACYRGPHLWADDLEGRRIKAILLKWVAFYKAHRQTLVQPVVHLRRPDAFSWDGFLHVHPLSPTAEVGVALIFNPTTRRLNIQLRLPLYYCGLDDEALLTLDDDPTPARVKLARDYSATLLVDAAPLSIHTVIVARPTFSS</sequence>
<keyword evidence="3" id="KW-1185">Reference proteome</keyword>
<keyword evidence="1" id="KW-0732">Signal</keyword>
<dbReference type="Proteomes" id="UP001230188">
    <property type="component" value="Unassembled WGS sequence"/>
</dbReference>
<feature type="chain" id="PRO_5042242436" description="Alpha-galactosidase" evidence="1">
    <location>
        <begin position="17"/>
        <end position="757"/>
    </location>
</feature>
<proteinExistence type="predicted"/>
<reference evidence="2" key="1">
    <citation type="submission" date="2023-01" db="EMBL/GenBank/DDBJ databases">
        <title>Metagenome sequencing of chrysophaentin producing Chrysophaeum taylorii.</title>
        <authorList>
            <person name="Davison J."/>
            <person name="Bewley C."/>
        </authorList>
    </citation>
    <scope>NUCLEOTIDE SEQUENCE</scope>
    <source>
        <strain evidence="2">NIES-1699</strain>
    </source>
</reference>
<evidence type="ECO:0008006" key="4">
    <source>
        <dbReference type="Google" id="ProtNLM"/>
    </source>
</evidence>
<comment type="caution">
    <text evidence="2">The sequence shown here is derived from an EMBL/GenBank/DDBJ whole genome shotgun (WGS) entry which is preliminary data.</text>
</comment>
<organism evidence="2 3">
    <name type="scientific">Chrysophaeum taylorii</name>
    <dbReference type="NCBI Taxonomy" id="2483200"/>
    <lineage>
        <taxon>Eukaryota</taxon>
        <taxon>Sar</taxon>
        <taxon>Stramenopiles</taxon>
        <taxon>Ochrophyta</taxon>
        <taxon>Pelagophyceae</taxon>
        <taxon>Pelagomonadales</taxon>
        <taxon>Pelagomonadaceae</taxon>
        <taxon>Chrysophaeum</taxon>
    </lineage>
</organism>
<gene>
    <name evidence="2" type="ORF">CTAYLR_004168</name>
</gene>
<evidence type="ECO:0000256" key="1">
    <source>
        <dbReference type="SAM" id="SignalP"/>
    </source>
</evidence>
<dbReference type="AlphaFoldDB" id="A0AAD7UNC2"/>
<protein>
    <recommendedName>
        <fullName evidence="4">Alpha-galactosidase</fullName>
    </recommendedName>
</protein>
<accession>A0AAD7UNC2</accession>
<feature type="signal peptide" evidence="1">
    <location>
        <begin position="1"/>
        <end position="16"/>
    </location>
</feature>
<evidence type="ECO:0000313" key="3">
    <source>
        <dbReference type="Proteomes" id="UP001230188"/>
    </source>
</evidence>
<evidence type="ECO:0000313" key="2">
    <source>
        <dbReference type="EMBL" id="KAJ8611291.1"/>
    </source>
</evidence>
<dbReference type="EMBL" id="JAQMWT010000078">
    <property type="protein sequence ID" value="KAJ8611291.1"/>
    <property type="molecule type" value="Genomic_DNA"/>
</dbReference>
<name>A0AAD7UNC2_9STRA</name>